<comment type="caution">
    <text evidence="2">The sequence shown here is derived from an EMBL/GenBank/DDBJ whole genome shotgun (WGS) entry which is preliminary data.</text>
</comment>
<proteinExistence type="predicted"/>
<keyword evidence="1" id="KW-1133">Transmembrane helix</keyword>
<evidence type="ECO:0000256" key="1">
    <source>
        <dbReference type="SAM" id="Phobius"/>
    </source>
</evidence>
<organism evidence="2 3">
    <name type="scientific">Lentinula detonsa</name>
    <dbReference type="NCBI Taxonomy" id="2804962"/>
    <lineage>
        <taxon>Eukaryota</taxon>
        <taxon>Fungi</taxon>
        <taxon>Dikarya</taxon>
        <taxon>Basidiomycota</taxon>
        <taxon>Agaricomycotina</taxon>
        <taxon>Agaricomycetes</taxon>
        <taxon>Agaricomycetidae</taxon>
        <taxon>Agaricales</taxon>
        <taxon>Marasmiineae</taxon>
        <taxon>Omphalotaceae</taxon>
        <taxon>Lentinula</taxon>
    </lineage>
</organism>
<evidence type="ECO:0000313" key="3">
    <source>
        <dbReference type="Proteomes" id="UP001142393"/>
    </source>
</evidence>
<evidence type="ECO:0000313" key="2">
    <source>
        <dbReference type="EMBL" id="KAJ3749094.1"/>
    </source>
</evidence>
<dbReference type="Proteomes" id="UP001142393">
    <property type="component" value="Unassembled WGS sequence"/>
</dbReference>
<feature type="transmembrane region" description="Helical" evidence="1">
    <location>
        <begin position="97"/>
        <end position="118"/>
    </location>
</feature>
<keyword evidence="1" id="KW-0472">Membrane</keyword>
<dbReference type="EMBL" id="JANVFU010000002">
    <property type="protein sequence ID" value="KAJ3749094.1"/>
    <property type="molecule type" value="Genomic_DNA"/>
</dbReference>
<protein>
    <submittedName>
        <fullName evidence="2">Uncharacterized protein</fullName>
    </submittedName>
</protein>
<keyword evidence="1" id="KW-0812">Transmembrane</keyword>
<gene>
    <name evidence="2" type="ORF">DFH05DRAFT_1520685</name>
</gene>
<sequence>MAPRINRGVSFFGLVGATMAALKLKEHFDGYNQLSTEEEGRVALHTPSAEYNDREAGLQTLEEEEGLLNTNIQKPVRKRHNPRCVCCGLNCGLFCKALAIVTVLFVIISVGKFIWWALTPSPTGLEGKPVFSQALGCLDASHLYNGGETTMSIPVGDRHDHAIAVHGDAVGTLIVTEAPSDINEVQYKLTIQSNDQSLLDQVTLQYPAAKPDGSSDGISRLLISTPRLNQDSSSCIRYDVTMYIPKALKKLHILPHAVAHVRFDPEAHIDLEDTFVTLYQMDKRNLIEPHQNLRSTNLALEVYRGWIVGDAAIVNETSITTQRGDGVANVHVHPTAPADPTNPEQVSLRTTTGAGRTDLYFENDKAYPHRPIKSTHLSSRNADVYLTYKNAEFNGNVKLDSGSHTLTSTMPYSLRGQSKGHWTYWIGDMNGPGKDEISINSRGWTGLYF</sequence>
<keyword evidence="3" id="KW-1185">Reference proteome</keyword>
<dbReference type="AlphaFoldDB" id="A0A9W8P8Q1"/>
<accession>A0A9W8P8Q1</accession>
<reference evidence="2 3" key="1">
    <citation type="journal article" date="2023" name="Proc. Natl. Acad. Sci. U.S.A.">
        <title>A global phylogenomic analysis of the shiitake genus Lentinula.</title>
        <authorList>
            <person name="Sierra-Patev S."/>
            <person name="Min B."/>
            <person name="Naranjo-Ortiz M."/>
            <person name="Looney B."/>
            <person name="Konkel Z."/>
            <person name="Slot J.C."/>
            <person name="Sakamoto Y."/>
            <person name="Steenwyk J.L."/>
            <person name="Rokas A."/>
            <person name="Carro J."/>
            <person name="Camarero S."/>
            <person name="Ferreira P."/>
            <person name="Molpeceres G."/>
            <person name="Ruiz-Duenas F.J."/>
            <person name="Serrano A."/>
            <person name="Henrissat B."/>
            <person name="Drula E."/>
            <person name="Hughes K.W."/>
            <person name="Mata J.L."/>
            <person name="Ishikawa N.K."/>
            <person name="Vargas-Isla R."/>
            <person name="Ushijima S."/>
            <person name="Smith C.A."/>
            <person name="Donoghue J."/>
            <person name="Ahrendt S."/>
            <person name="Andreopoulos W."/>
            <person name="He G."/>
            <person name="LaButti K."/>
            <person name="Lipzen A."/>
            <person name="Ng V."/>
            <person name="Riley R."/>
            <person name="Sandor L."/>
            <person name="Barry K."/>
            <person name="Martinez A.T."/>
            <person name="Xiao Y."/>
            <person name="Gibbons J.G."/>
            <person name="Terashima K."/>
            <person name="Grigoriev I.V."/>
            <person name="Hibbett D."/>
        </authorList>
    </citation>
    <scope>NUCLEOTIDE SEQUENCE [LARGE SCALE GENOMIC DNA]</scope>
    <source>
        <strain evidence="2 3">TFB7810</strain>
    </source>
</reference>
<name>A0A9W8P8Q1_9AGAR</name>